<evidence type="ECO:0000256" key="2">
    <source>
        <dbReference type="SAM" id="SignalP"/>
    </source>
</evidence>
<name>A0AA37PZU4_9BACT</name>
<dbReference type="InterPro" id="IPR001466">
    <property type="entry name" value="Beta-lactam-related"/>
</dbReference>
<dbReference type="InterPro" id="IPR012338">
    <property type="entry name" value="Beta-lactam/transpept-like"/>
</dbReference>
<feature type="chain" id="PRO_5041289256" description="Beta-lactamase-related domain-containing protein" evidence="2">
    <location>
        <begin position="21"/>
        <end position="409"/>
    </location>
</feature>
<evidence type="ECO:0000256" key="1">
    <source>
        <dbReference type="ARBA" id="ARBA00022801"/>
    </source>
</evidence>
<keyword evidence="1" id="KW-0378">Hydrolase</keyword>
<evidence type="ECO:0000259" key="3">
    <source>
        <dbReference type="Pfam" id="PF00144"/>
    </source>
</evidence>
<dbReference type="Gene3D" id="3.40.710.10">
    <property type="entry name" value="DD-peptidase/beta-lactamase superfamily"/>
    <property type="match status" value="1"/>
</dbReference>
<dbReference type="EMBL" id="BRXS01000001">
    <property type="protein sequence ID" value="GLC23869.1"/>
    <property type="molecule type" value="Genomic_DNA"/>
</dbReference>
<gene>
    <name evidence="4" type="ORF">rosag_03820</name>
</gene>
<keyword evidence="5" id="KW-1185">Reference proteome</keyword>
<dbReference type="PANTHER" id="PTHR43283">
    <property type="entry name" value="BETA-LACTAMASE-RELATED"/>
    <property type="match status" value="1"/>
</dbReference>
<dbReference type="InterPro" id="IPR050789">
    <property type="entry name" value="Diverse_Enzym_Activities"/>
</dbReference>
<proteinExistence type="predicted"/>
<dbReference type="Proteomes" id="UP001161325">
    <property type="component" value="Unassembled WGS sequence"/>
</dbReference>
<dbReference type="GO" id="GO:0016787">
    <property type="term" value="F:hydrolase activity"/>
    <property type="evidence" value="ECO:0007669"/>
    <property type="project" value="UniProtKB-KW"/>
</dbReference>
<dbReference type="RefSeq" id="WP_284348313.1">
    <property type="nucleotide sequence ID" value="NZ_BRXS01000001.1"/>
</dbReference>
<evidence type="ECO:0000313" key="5">
    <source>
        <dbReference type="Proteomes" id="UP001161325"/>
    </source>
</evidence>
<protein>
    <recommendedName>
        <fullName evidence="3">Beta-lactamase-related domain-containing protein</fullName>
    </recommendedName>
</protein>
<dbReference type="SUPFAM" id="SSF56601">
    <property type="entry name" value="beta-lactamase/transpeptidase-like"/>
    <property type="match status" value="1"/>
</dbReference>
<feature type="domain" description="Beta-lactamase-related" evidence="3">
    <location>
        <begin position="48"/>
        <end position="365"/>
    </location>
</feature>
<accession>A0AA37PZU4</accession>
<comment type="caution">
    <text evidence="4">The sequence shown here is derived from an EMBL/GenBank/DDBJ whole genome shotgun (WGS) entry which is preliminary data.</text>
</comment>
<feature type="signal peptide" evidence="2">
    <location>
        <begin position="1"/>
        <end position="20"/>
    </location>
</feature>
<sequence length="409" mass="43883">MRRVARLALLLALASRGATAQARATWGDTLVAAPPEAAGFAPGLSAQLDSAMRALVAEAKVPGAVLAVGRRGRLVHLQGYGTTDWRAGAPVADASTLYDLASLTKVVATTTAAMALEDAGRLDLDRPVRRYVPALDARDKAGITVRMLLTHRSGLEAGAPLYAHVRGKEAYVRAINARPVQAPPGAYTEYGDWNMVLLQAVIEHVTGRPLDAFVRDRIFRPLGMREARFRPDTSDHALRRRIAPTDVAWGVVHDPNARAMGGVSGHAGLFATARDLAVFAQTMLNGGRYGTARIASPATVARWTAAQRADASRALGWDTSMAPATGAGTLFSRRSYGHTGFTGTSLWIDPDRELFVVLLLHRVHQRGESVGIGGARRRVHDLVQQAVVDGLRVRKEPGVETPEEVDRSP</sequence>
<evidence type="ECO:0000313" key="4">
    <source>
        <dbReference type="EMBL" id="GLC23869.1"/>
    </source>
</evidence>
<organism evidence="4 5">
    <name type="scientific">Roseisolibacter agri</name>
    <dbReference type="NCBI Taxonomy" id="2014610"/>
    <lineage>
        <taxon>Bacteria</taxon>
        <taxon>Pseudomonadati</taxon>
        <taxon>Gemmatimonadota</taxon>
        <taxon>Gemmatimonadia</taxon>
        <taxon>Gemmatimonadales</taxon>
        <taxon>Gemmatimonadaceae</taxon>
        <taxon>Roseisolibacter</taxon>
    </lineage>
</organism>
<reference evidence="4" key="1">
    <citation type="submission" date="2022-08" db="EMBL/GenBank/DDBJ databases">
        <title>Draft genome sequencing of Roseisolibacter agri AW1220.</title>
        <authorList>
            <person name="Tobiishi Y."/>
            <person name="Tonouchi A."/>
        </authorList>
    </citation>
    <scope>NUCLEOTIDE SEQUENCE</scope>
    <source>
        <strain evidence="4">AW1220</strain>
    </source>
</reference>
<keyword evidence="2" id="KW-0732">Signal</keyword>
<dbReference type="AlphaFoldDB" id="A0AA37PZU4"/>
<dbReference type="PANTHER" id="PTHR43283:SF11">
    <property type="entry name" value="BETA-LACTAMASE-RELATED DOMAIN-CONTAINING PROTEIN"/>
    <property type="match status" value="1"/>
</dbReference>
<dbReference type="Pfam" id="PF00144">
    <property type="entry name" value="Beta-lactamase"/>
    <property type="match status" value="1"/>
</dbReference>